<dbReference type="STRING" id="1358809.S7WDA1"/>
<dbReference type="PROSITE" id="PS51189">
    <property type="entry name" value="FAT"/>
    <property type="match status" value="1"/>
</dbReference>
<comment type="caution">
    <text evidence="2">The sequence shown here is derived from an EMBL/GenBank/DDBJ whole genome shotgun (WGS) entry which is preliminary data.</text>
</comment>
<dbReference type="GO" id="GO:0016301">
    <property type="term" value="F:kinase activity"/>
    <property type="evidence" value="ECO:0007669"/>
    <property type="project" value="UniProtKB-KW"/>
</dbReference>
<dbReference type="HOGENOM" id="CLU_224908_0_0_1"/>
<dbReference type="InParanoid" id="S7WDA1"/>
<dbReference type="InterPro" id="IPR016024">
    <property type="entry name" value="ARM-type_fold"/>
</dbReference>
<dbReference type="InterPro" id="IPR014009">
    <property type="entry name" value="PIK_FAT"/>
</dbReference>
<dbReference type="FunCoup" id="S7WDA1">
    <property type="interactions" value="220"/>
</dbReference>
<proteinExistence type="predicted"/>
<evidence type="ECO:0000313" key="3">
    <source>
        <dbReference type="Proteomes" id="UP000014978"/>
    </source>
</evidence>
<dbReference type="Proteomes" id="UP000014978">
    <property type="component" value="Unassembled WGS sequence"/>
</dbReference>
<dbReference type="SUPFAM" id="SSF48371">
    <property type="entry name" value="ARM repeat"/>
    <property type="match status" value="2"/>
</dbReference>
<dbReference type="GO" id="GO:0006355">
    <property type="term" value="P:regulation of DNA-templated transcription"/>
    <property type="evidence" value="ECO:0007669"/>
    <property type="project" value="TreeGrafter"/>
</dbReference>
<dbReference type="GO" id="GO:0000124">
    <property type="term" value="C:SAGA complex"/>
    <property type="evidence" value="ECO:0007669"/>
    <property type="project" value="TreeGrafter"/>
</dbReference>
<name>S7WDA1_SPRLO</name>
<dbReference type="EMBL" id="ATCN01000140">
    <property type="protein sequence ID" value="EPR79717.1"/>
    <property type="molecule type" value="Genomic_DNA"/>
</dbReference>
<dbReference type="VEuPathDB" id="MicrosporidiaDB:SLOPH_1452"/>
<protein>
    <submittedName>
        <fullName evidence="2">PIK-related kinase</fullName>
    </submittedName>
</protein>
<keyword evidence="2" id="KW-0418">Kinase</keyword>
<evidence type="ECO:0000313" key="2">
    <source>
        <dbReference type="EMBL" id="EPR79717.1"/>
    </source>
</evidence>
<dbReference type="PANTHER" id="PTHR11139">
    <property type="entry name" value="ATAXIA TELANGIECTASIA MUTATED ATM -RELATED"/>
    <property type="match status" value="1"/>
</dbReference>
<sequence>MDYDDQKLDTKTRVFKMISWLEEQNSLQYLYRSPDFTSKFVKLAIPLLNELPYNNYKDILEIDDRSIILKIIFRLKNTNAKDSEYILPIIIEIIRKDTYFNRSLVIKCLTGLLRKTKPSDAQIESLFTAIIQFLKQLLTDHFRNPTAEGYLYLFSETLNMLLFTGKNYDMYNRLIIQSDLIDTFSDFINFYLTKEDKALQVLSRSNTSIEFYLAFIKILKFLADNLKFAKISKLIPDGVLFLLNYMPQENFELKQDFYNLIFNLCTNHKELFKQHLEIILCRGLLFKYPSKIVKAQGLSLFMDIIVSDVENIGIEKVYYTFQVLTEILEKELLVHKIDVLKNKEEEGIIKNVIKEQIEVNIEDMTVIELIIKTLSQLLEFMKQKPCSPSDRQTFLLNCFYHYFQLFIFLAEYILRGKKEKEITITKEKIERDSITKDLTKFIFEILKGINAVFLQLEHINKSQGISLSCLTAFTDKDVEIFRSFLNYFIWLSDRTDIPSMEEYAIFFSRIETSLFGDMIEYNLKLLIETTKKNHKLFSLWNALSINASNVVIFTCNLCDYVNVEIKYCTKEEVEFYKLCYNHIFKYFMSFPEHCEIIVIDFVNQFLQLFLTTDPEKVFFYEIILSLFNIFAVNYHKFAGVYKVVYDFLPELMLNVSQLMLSYPNNELFIEILLCIPISVGFLHQHVKEMILPIKRGLRANHYLQNMSLRFLDQLFDLLRPEYLEITIGDDLYDMLHYIHTLLGNPNTKIAAARVLTRIKQHSKKYLEFNGLVEQTCNSDSIIEFKNSDFVIKGNIIIENAIKNLIGGEFEQEIFDVDDRVYIQKYKDIIYTLEEKYPYKESIEMVQKYIEGMLSTNNDLNINNCTLLQKQLFYDSIISLLKANNNKYIDVETKENLNKYIMILYTKLADMILNQEKVYSFLYDTLAEILIVSEKQSLSLYKAIFEHFNDNSKSELFFGNIFKICIGFAYCGYDPNKKICVRGIRVLLKMNLGNHFYEQNKNRILKCLFFYLENTSFPENNMVRDVIFTLLRKTYNQEHYKIDKMFVEGLSSSNENLRQLCQSILEFVSELRGIHVVDLLQEQKELLENNIAYPRLGYASLEELEGMIDCITYLLEFKPYVFPIEEVVNRYVQYITQIIKREQTDLLESQSPAQKRFALASYKFLLTSSVLISSPVLIEALITTFYKGLFSSVQTIVNYSKEGISLFINNETAKQILVAQVQPIYSKFLYDLPSYQVINHIANVFSIFPQYFEHDIIQKALEYMKTDQFFAQSLKIICNAVLTSFYLVDAIEYILIYGRRALVDNKIKSDIIKLAEKNNPAFLKQLLKKANNPITHKFLKCLLSSKQIKKYIQENKDEVRSLALNLTYNERAEPVNLYSFLDLVDISLAPKDITHLIHIYKEMKIQKVNTLTAKKLIRKYIPKFSQEHFTQLFDADPLFIFENVQPLRIDRPMVLQKFIDSTFIPFPNYIADIPISRIADQVIKLYIETNTYDKALLEYYENNTNSMDGLVYRSLFNPKPEYFIILLRGNSEYKDGILKGLNSILKKVITFENSKEILSEYKREILKIIRCEIMYKSQLFIVYPLLLKNRFLVDQDIIIELCDAVCRLFGTFYYIHQIIAVDLMKLIIEWFDENKETEGIQRERIQLMIESIYTLYLCNCCHVKDKNILEYQKNITFHINAQFLIFNFDKIEKSSCLTVVKTELKKDYDNEYKIFLQKNMLEILKVTIVDELVDNKILDLFDEDILKDICENYLLKGEMFKVCSFILQNFFDRWKSNRYMNNELEESKEVFDKRIIYLAELAIEKIYLVEKKNGEWYRGPLLILMVVNKINRQQLGSILSCVEKNFLLEHLNLVLQTNESLDIKFNILESCDLQEIHLNFILKFFMHRGRIEPFFTSGFRSSHKYIRDDFFDFIQSELPEDKLDKYYALLGINWSDHVFYIFLRLMLSKDLIFNGINFREYILELAFYDNKLAKVLLRMVLKQITIGVDITERILQFGEKVNKEVCSIFLENIKMNETLVRLAYKKGCYLNIINADIENTETIVRLKTKALKTVMETDIYYSYTQSTAKYQTTKDALYLGQLDKVEEAQEKIEQIQERAGNGEYSFDKGEFELWKNEWVSCAKKLQQWDLVQEVANIMGDVDLNLEATLKLPNSFLECDMTKAKTLLDVKNDKSNIYRALINEDIDELIETKIDLVYNSDFYSREREKELLDLQMLMEFKDFNNFKASDFESIRAQSIGLRDRYPPYHSSIDNWNEIFNWRMFLFQRLLKLSVIDSDGIKLKAFHEFAKNYNEMARSMIKNNLPDSALSLLSRIFLLTNIEVTDAYDKIESDIECFIQKKEYTTGLEILNTANLNYFSPLQRSQIFNLKARLNEKLNRNEDAMKIYAQSVQLDYDIGNNWYYWALFLENIYIKLTNPESSFQKETVEKNMFTAFLEASISCKGEKMNRSLLKLVSLFPNPVLYSIFESKIEMIDFTAYFFYIPQLFKILTGINTIAYLILSNIARSHPQAIYTQLRSILVEKYMEAIERGEYLEEDDFILKSIVGGITYLPYTNTVKSDEEKHDILIQTEKDITERTSSLKTIDSNLYNEEPSFEKRRNENRVRKTAEEIFTPKYHSLLQIAKASDINLILNLEQVLEIFIFKSKRNVDERMLKLLRGVLDLALEEILSSNKKDESIKLYTIIERAYRLFEYTSFPKEFQIEFYKSFYGRGEIKLEEFILHVYLWCKIVSEHIINNTTSNKFEQSALELFNKDKTTSSLYLFSSYFEILESYDNLIKIESIESEVVLRKRHGNYKRTIVVRGDDGKKYNYTLKKYSKKHLFVQERECKQLYHYLSKDFTINLKRRKARVGYGAQIEIDNTTIMEEQKEKYLNLKQISDNREKENIFLYLETLEEITGKKNMIVELRKIRQIKELESLCKIIKRLNLNINVLDGEIKQVKIIKNNILDDDIKKIAFERMINKVGDRALEKYIYNITDSLDVYFAYKMNFMTAYALDSAFFLMLGIPTKKPSCINLIVRSCLLQYKNYIVNSKKNDIPFRLTPSIQRYFKKEGILGTFYSVVYFFLEMIEDMNQEDIKIFVKEYKNIYKKEDVKEMIKKSMDREELAKRDVLWQPWL</sequence>
<feature type="domain" description="FAT" evidence="1">
    <location>
        <begin position="1979"/>
        <end position="2520"/>
    </location>
</feature>
<dbReference type="GO" id="GO:0005634">
    <property type="term" value="C:nucleus"/>
    <property type="evidence" value="ECO:0007669"/>
    <property type="project" value="TreeGrafter"/>
</dbReference>
<dbReference type="GO" id="GO:0006281">
    <property type="term" value="P:DNA repair"/>
    <property type="evidence" value="ECO:0007669"/>
    <property type="project" value="TreeGrafter"/>
</dbReference>
<dbReference type="OrthoDB" id="2191645at2759"/>
<dbReference type="PANTHER" id="PTHR11139:SF1">
    <property type="entry name" value="TRANSFORMATION_TRANSCRIPTION DOMAIN-ASSOCIATED PROTEIN"/>
    <property type="match status" value="1"/>
</dbReference>
<dbReference type="OMA" id="WIECAKE"/>
<accession>S7WDA1</accession>
<dbReference type="InterPro" id="IPR003151">
    <property type="entry name" value="PIK-rel_kinase_FAT"/>
</dbReference>
<dbReference type="Pfam" id="PF02259">
    <property type="entry name" value="FAT"/>
    <property type="match status" value="1"/>
</dbReference>
<keyword evidence="3" id="KW-1185">Reference proteome</keyword>
<dbReference type="InterPro" id="IPR050517">
    <property type="entry name" value="DDR_Repair_Kinase"/>
</dbReference>
<organism evidence="2 3">
    <name type="scientific">Spraguea lophii (strain 42_110)</name>
    <name type="common">Microsporidian parasite</name>
    <dbReference type="NCBI Taxonomy" id="1358809"/>
    <lineage>
        <taxon>Eukaryota</taxon>
        <taxon>Fungi</taxon>
        <taxon>Fungi incertae sedis</taxon>
        <taxon>Microsporidia</taxon>
        <taxon>Spragueidae</taxon>
        <taxon>Spraguea</taxon>
    </lineage>
</organism>
<reference evidence="3" key="1">
    <citation type="journal article" date="2013" name="PLoS Genet.">
        <title>The genome of Spraguea lophii and the basis of host-microsporidian interactions.</title>
        <authorList>
            <person name="Campbell S.E."/>
            <person name="Williams T.A."/>
            <person name="Yousuf A."/>
            <person name="Soanes D.M."/>
            <person name="Paszkiewicz K.H."/>
            <person name="Williams B.A.P."/>
        </authorList>
    </citation>
    <scope>NUCLEOTIDE SEQUENCE [LARGE SCALE GENOMIC DNA]</scope>
    <source>
        <strain evidence="3">42_110</strain>
    </source>
</reference>
<keyword evidence="2" id="KW-0808">Transferase</keyword>
<gene>
    <name evidence="2" type="ORF">SLOPH_1452</name>
</gene>
<dbReference type="GO" id="GO:0035267">
    <property type="term" value="C:NuA4 histone acetyltransferase complex"/>
    <property type="evidence" value="ECO:0007669"/>
    <property type="project" value="TreeGrafter"/>
</dbReference>
<evidence type="ECO:0000259" key="1">
    <source>
        <dbReference type="PROSITE" id="PS51189"/>
    </source>
</evidence>